<dbReference type="NCBIfam" id="TIGR02276">
    <property type="entry name" value="beta_rpt_yvtn"/>
    <property type="match status" value="2"/>
</dbReference>
<feature type="compositionally biased region" description="Low complexity" evidence="1">
    <location>
        <begin position="69"/>
        <end position="126"/>
    </location>
</feature>
<gene>
    <name evidence="2" type="ORF">GCM10022286_00580</name>
</gene>
<evidence type="ECO:0000313" key="2">
    <source>
        <dbReference type="EMBL" id="GAA4153777.1"/>
    </source>
</evidence>
<evidence type="ECO:0000313" key="3">
    <source>
        <dbReference type="Proteomes" id="UP001415169"/>
    </source>
</evidence>
<dbReference type="Gene3D" id="2.130.10.10">
    <property type="entry name" value="YVTN repeat-like/Quinoprotein amine dehydrogenase"/>
    <property type="match status" value="2"/>
</dbReference>
<sequence>MTVTGAKETSNWQVLAGSLPPGLSIDPVTGIIAGTVSTPPGEFVFELGAEADGKHYSRWFSIRVIAAGTSSPSTAPGSGSSSGDQSGAGSNPGDSSGGNSSPGPGSSGASNPGPGDGSSGDPDPGSGSSGSGANGQGSGSGSGSGGQGSGGSSSDPGDGGSSDPSSDPGSDPSAGDPSSDPGQIAPGSGGSTPDAIELEAPATIHVTVGESLDDALTATSSAGLPVTLDVADLPEWLAFDGSDLRGTAPLTEGPTQVEVTATDGRATETRDITINVVPRTPALTPATLALIAGQVGGMTLDADDGATDASFVYRLDQSSPGLALVGQQLTAERDDPGSWSITVGVEDLSSPDPAWQEIVIPVTVQPTPLLMANDSEAATQYAPASVQLTASGGWGSYSFSVVGGSLPSGLRLLSNGQIAGTPSGTGTSTAVVRVTDSHGLTATASVSFTVAANPAVAPTSSISVGTTPQSVALSPDGNTAFVADFGSKEISVINRATGTVVNTVTTTGQPESVVLSPDGSKLLVVNYVGGLQILDAQTLATLATIPASAAVAGAWSADGTTVYFLRSVSASSTELDVANGSSGAVISTKSIGGFGSRPEIHVLDDGRLVANGSSSASVAIIDPITMAVSTIATGLSAATSVAVDGDVLWIATGSSANNLVEVDLTLGKVVGKWSSGVSTQAGSALSPDGRWLYLADASSGTVVVWDTQLGKAIATVPVGKSPRSVTVSADGKQVFVTDSGDSTVTVLSPAQ</sequence>
<dbReference type="InterPro" id="IPR011044">
    <property type="entry name" value="Quino_amine_DH_bsu"/>
</dbReference>
<accession>A0ABP7ZD62</accession>
<organism evidence="2 3">
    <name type="scientific">Gryllotalpicola daejeonensis</name>
    <dbReference type="NCBI Taxonomy" id="993087"/>
    <lineage>
        <taxon>Bacteria</taxon>
        <taxon>Bacillati</taxon>
        <taxon>Actinomycetota</taxon>
        <taxon>Actinomycetes</taxon>
        <taxon>Micrococcales</taxon>
        <taxon>Microbacteriaceae</taxon>
        <taxon>Gryllotalpicola</taxon>
    </lineage>
</organism>
<dbReference type="InterPro" id="IPR015943">
    <property type="entry name" value="WD40/YVTN_repeat-like_dom_sf"/>
</dbReference>
<dbReference type="InterPro" id="IPR015919">
    <property type="entry name" value="Cadherin-like_sf"/>
</dbReference>
<evidence type="ECO:0008006" key="4">
    <source>
        <dbReference type="Google" id="ProtNLM"/>
    </source>
</evidence>
<dbReference type="Gene3D" id="2.60.40.10">
    <property type="entry name" value="Immunoglobulins"/>
    <property type="match status" value="3"/>
</dbReference>
<name>A0ABP7ZD62_9MICO</name>
<dbReference type="InterPro" id="IPR013783">
    <property type="entry name" value="Ig-like_fold"/>
</dbReference>
<dbReference type="PANTHER" id="PTHR47197">
    <property type="entry name" value="PROTEIN NIRF"/>
    <property type="match status" value="1"/>
</dbReference>
<keyword evidence="3" id="KW-1185">Reference proteome</keyword>
<feature type="compositionally biased region" description="Gly residues" evidence="1">
    <location>
        <begin position="127"/>
        <end position="151"/>
    </location>
</feature>
<reference evidence="2" key="1">
    <citation type="journal article" date="2014" name="Int. J. Syst. Evol. Microbiol.">
        <title>Complete genome of a new Firmicutes species belonging to the dominant human colonic microbiota ('Ruminococcus bicirculans') reveals two chromosomes and a selective capacity to utilize plant glucans.</title>
        <authorList>
            <consortium name="NISC Comparative Sequencing Program"/>
            <person name="Wegmann U."/>
            <person name="Louis P."/>
            <person name="Goesmann A."/>
            <person name="Henrissat B."/>
            <person name="Duncan S.H."/>
            <person name="Flint H.J."/>
        </authorList>
    </citation>
    <scope>NUCLEOTIDE SEQUENCE</scope>
    <source>
        <strain evidence="2">JCM 17590</strain>
    </source>
</reference>
<dbReference type="InterPro" id="IPR051200">
    <property type="entry name" value="Host-pathogen_enzymatic-act"/>
</dbReference>
<dbReference type="InterPro" id="IPR011964">
    <property type="entry name" value="YVTN_b-propeller_repeat"/>
</dbReference>
<protein>
    <recommendedName>
        <fullName evidence="4">Dystroglycan-type cadherin-like domain-containing protein</fullName>
    </recommendedName>
</protein>
<dbReference type="EMBL" id="BAABBV010000001">
    <property type="protein sequence ID" value="GAA4153777.1"/>
    <property type="molecule type" value="Genomic_DNA"/>
</dbReference>
<dbReference type="Proteomes" id="UP001415169">
    <property type="component" value="Unassembled WGS sequence"/>
</dbReference>
<comment type="caution">
    <text evidence="2">The sequence shown here is derived from an EMBL/GenBank/DDBJ whole genome shotgun (WGS) entry which is preliminary data.</text>
</comment>
<reference evidence="2" key="2">
    <citation type="submission" date="2023-12" db="EMBL/GenBank/DDBJ databases">
        <authorList>
            <person name="Sun Q."/>
            <person name="Inoue M."/>
        </authorList>
    </citation>
    <scope>NUCLEOTIDE SEQUENCE</scope>
    <source>
        <strain evidence="2">JCM 17590</strain>
    </source>
</reference>
<dbReference type="PANTHER" id="PTHR47197:SF3">
    <property type="entry name" value="DIHYDRO-HEME D1 DEHYDROGENASE"/>
    <property type="match status" value="1"/>
</dbReference>
<feature type="region of interest" description="Disordered" evidence="1">
    <location>
        <begin position="69"/>
        <end position="195"/>
    </location>
</feature>
<feature type="compositionally biased region" description="Low complexity" evidence="1">
    <location>
        <begin position="152"/>
        <end position="182"/>
    </location>
</feature>
<dbReference type="SUPFAM" id="SSF50969">
    <property type="entry name" value="YVTN repeat-like/Quinoprotein amine dehydrogenase"/>
    <property type="match status" value="1"/>
</dbReference>
<proteinExistence type="predicted"/>
<evidence type="ECO:0000256" key="1">
    <source>
        <dbReference type="SAM" id="MobiDB-lite"/>
    </source>
</evidence>
<dbReference type="SUPFAM" id="SSF49313">
    <property type="entry name" value="Cadherin-like"/>
    <property type="match status" value="2"/>
</dbReference>
<dbReference type="Pfam" id="PF05345">
    <property type="entry name" value="He_PIG"/>
    <property type="match status" value="3"/>
</dbReference>